<sequence length="50" mass="5696">MKKKFLGENKLPQGVRPKLKKSPDLIDLINLMIVPICFGIFSILPNIRSM</sequence>
<evidence type="ECO:0000313" key="2">
    <source>
        <dbReference type="EMBL" id="KKN26453.1"/>
    </source>
</evidence>
<keyword evidence="1" id="KW-0812">Transmembrane</keyword>
<dbReference type="EMBL" id="LAZR01002717">
    <property type="protein sequence ID" value="KKN26453.1"/>
    <property type="molecule type" value="Genomic_DNA"/>
</dbReference>
<feature type="transmembrane region" description="Helical" evidence="1">
    <location>
        <begin position="25"/>
        <end position="44"/>
    </location>
</feature>
<evidence type="ECO:0000256" key="1">
    <source>
        <dbReference type="SAM" id="Phobius"/>
    </source>
</evidence>
<comment type="caution">
    <text evidence="2">The sequence shown here is derived from an EMBL/GenBank/DDBJ whole genome shotgun (WGS) entry which is preliminary data.</text>
</comment>
<gene>
    <name evidence="2" type="ORF">LCGC14_0874550</name>
</gene>
<name>A0A0F9SAQ9_9ZZZZ</name>
<keyword evidence="1" id="KW-1133">Transmembrane helix</keyword>
<keyword evidence="1" id="KW-0472">Membrane</keyword>
<accession>A0A0F9SAQ9</accession>
<organism evidence="2">
    <name type="scientific">marine sediment metagenome</name>
    <dbReference type="NCBI Taxonomy" id="412755"/>
    <lineage>
        <taxon>unclassified sequences</taxon>
        <taxon>metagenomes</taxon>
        <taxon>ecological metagenomes</taxon>
    </lineage>
</organism>
<dbReference type="AlphaFoldDB" id="A0A0F9SAQ9"/>
<protein>
    <submittedName>
        <fullName evidence="2">Uncharacterized protein</fullName>
    </submittedName>
</protein>
<reference evidence="2" key="1">
    <citation type="journal article" date="2015" name="Nature">
        <title>Complex archaea that bridge the gap between prokaryotes and eukaryotes.</title>
        <authorList>
            <person name="Spang A."/>
            <person name="Saw J.H."/>
            <person name="Jorgensen S.L."/>
            <person name="Zaremba-Niedzwiedzka K."/>
            <person name="Martijn J."/>
            <person name="Lind A.E."/>
            <person name="van Eijk R."/>
            <person name="Schleper C."/>
            <person name="Guy L."/>
            <person name="Ettema T.J."/>
        </authorList>
    </citation>
    <scope>NUCLEOTIDE SEQUENCE</scope>
</reference>
<proteinExistence type="predicted"/>